<sequence>MSTVLIAEDDLAIRDLLTFLLDTSGHHVLACADGGSALATARREHPDLAILDVNMPGIDGIEVCRALRGTADTRPMPVLMLTSHGQWLDVSTGFAAGADDCLVKPFEPSELMSRIETLLERPGTAGPPAAS</sequence>
<evidence type="ECO:0000256" key="4">
    <source>
        <dbReference type="ARBA" id="ARBA00023125"/>
    </source>
</evidence>
<keyword evidence="2" id="KW-0902">Two-component regulatory system</keyword>
<dbReference type="RefSeq" id="WP_345137125.1">
    <property type="nucleotide sequence ID" value="NZ_BAABAT010000039.1"/>
</dbReference>
<reference evidence="9" key="1">
    <citation type="journal article" date="2019" name="Int. J. Syst. Evol. Microbiol.">
        <title>The Global Catalogue of Microorganisms (GCM) 10K type strain sequencing project: providing services to taxonomists for standard genome sequencing and annotation.</title>
        <authorList>
            <consortium name="The Broad Institute Genomics Platform"/>
            <consortium name="The Broad Institute Genome Sequencing Center for Infectious Disease"/>
            <person name="Wu L."/>
            <person name="Ma J."/>
        </authorList>
    </citation>
    <scope>NUCLEOTIDE SEQUENCE [LARGE SCALE GENOMIC DNA]</scope>
    <source>
        <strain evidence="9">JCM 17441</strain>
    </source>
</reference>
<evidence type="ECO:0000256" key="3">
    <source>
        <dbReference type="ARBA" id="ARBA00023015"/>
    </source>
</evidence>
<evidence type="ECO:0000256" key="6">
    <source>
        <dbReference type="PROSITE-ProRule" id="PRU00169"/>
    </source>
</evidence>
<feature type="domain" description="Response regulatory" evidence="7">
    <location>
        <begin position="3"/>
        <end position="119"/>
    </location>
</feature>
<dbReference type="CDD" id="cd17574">
    <property type="entry name" value="REC_OmpR"/>
    <property type="match status" value="1"/>
</dbReference>
<dbReference type="PROSITE" id="PS50110">
    <property type="entry name" value="RESPONSE_REGULATORY"/>
    <property type="match status" value="1"/>
</dbReference>
<evidence type="ECO:0000256" key="1">
    <source>
        <dbReference type="ARBA" id="ARBA00022553"/>
    </source>
</evidence>
<keyword evidence="9" id="KW-1185">Reference proteome</keyword>
<keyword evidence="5" id="KW-0804">Transcription</keyword>
<evidence type="ECO:0000313" key="9">
    <source>
        <dbReference type="Proteomes" id="UP001500620"/>
    </source>
</evidence>
<keyword evidence="4" id="KW-0238">DNA-binding</keyword>
<dbReference type="EMBL" id="BAABAT010000039">
    <property type="protein sequence ID" value="GAA4260197.1"/>
    <property type="molecule type" value="Genomic_DNA"/>
</dbReference>
<keyword evidence="3" id="KW-0805">Transcription regulation</keyword>
<keyword evidence="1 6" id="KW-0597">Phosphoprotein</keyword>
<dbReference type="SMART" id="SM00448">
    <property type="entry name" value="REC"/>
    <property type="match status" value="1"/>
</dbReference>
<feature type="modified residue" description="4-aspartylphosphate" evidence="6">
    <location>
        <position position="52"/>
    </location>
</feature>
<dbReference type="Proteomes" id="UP001500620">
    <property type="component" value="Unassembled WGS sequence"/>
</dbReference>
<dbReference type="Pfam" id="PF00072">
    <property type="entry name" value="Response_reg"/>
    <property type="match status" value="1"/>
</dbReference>
<evidence type="ECO:0000313" key="8">
    <source>
        <dbReference type="EMBL" id="GAA4260197.1"/>
    </source>
</evidence>
<dbReference type="InterPro" id="IPR039420">
    <property type="entry name" value="WalR-like"/>
</dbReference>
<evidence type="ECO:0000259" key="7">
    <source>
        <dbReference type="PROSITE" id="PS50110"/>
    </source>
</evidence>
<evidence type="ECO:0000256" key="2">
    <source>
        <dbReference type="ARBA" id="ARBA00023012"/>
    </source>
</evidence>
<evidence type="ECO:0000256" key="5">
    <source>
        <dbReference type="ARBA" id="ARBA00023163"/>
    </source>
</evidence>
<organism evidence="8 9">
    <name type="scientific">Dactylosporangium darangshiense</name>
    <dbReference type="NCBI Taxonomy" id="579108"/>
    <lineage>
        <taxon>Bacteria</taxon>
        <taxon>Bacillati</taxon>
        <taxon>Actinomycetota</taxon>
        <taxon>Actinomycetes</taxon>
        <taxon>Micromonosporales</taxon>
        <taxon>Micromonosporaceae</taxon>
        <taxon>Dactylosporangium</taxon>
    </lineage>
</organism>
<dbReference type="InterPro" id="IPR011006">
    <property type="entry name" value="CheY-like_superfamily"/>
</dbReference>
<comment type="caution">
    <text evidence="8">The sequence shown here is derived from an EMBL/GenBank/DDBJ whole genome shotgun (WGS) entry which is preliminary data.</text>
</comment>
<name>A0ABP8DN79_9ACTN</name>
<dbReference type="Gene3D" id="3.40.50.2300">
    <property type="match status" value="1"/>
</dbReference>
<dbReference type="SUPFAM" id="SSF52172">
    <property type="entry name" value="CheY-like"/>
    <property type="match status" value="1"/>
</dbReference>
<dbReference type="PANTHER" id="PTHR48111">
    <property type="entry name" value="REGULATOR OF RPOS"/>
    <property type="match status" value="1"/>
</dbReference>
<proteinExistence type="predicted"/>
<protein>
    <recommendedName>
        <fullName evidence="7">Response regulatory domain-containing protein</fullName>
    </recommendedName>
</protein>
<dbReference type="InterPro" id="IPR001789">
    <property type="entry name" value="Sig_transdc_resp-reg_receiver"/>
</dbReference>
<accession>A0ABP8DN79</accession>
<gene>
    <name evidence="8" type="ORF">GCM10022255_087910</name>
</gene>
<dbReference type="PANTHER" id="PTHR48111:SF1">
    <property type="entry name" value="TWO-COMPONENT RESPONSE REGULATOR ORR33"/>
    <property type="match status" value="1"/>
</dbReference>